<organism evidence="2 3">
    <name type="scientific">Robbsia betulipollinis</name>
    <dbReference type="NCBI Taxonomy" id="2981849"/>
    <lineage>
        <taxon>Bacteria</taxon>
        <taxon>Pseudomonadati</taxon>
        <taxon>Pseudomonadota</taxon>
        <taxon>Betaproteobacteria</taxon>
        <taxon>Burkholderiales</taxon>
        <taxon>Burkholderiaceae</taxon>
        <taxon>Robbsia</taxon>
    </lineage>
</organism>
<proteinExistence type="predicted"/>
<reference evidence="2" key="1">
    <citation type="submission" date="2022-11" db="EMBL/GenBank/DDBJ databases">
        <title>Robbsia betulipollinis sp. nov., isolated from pollen of birch (Betula pendula).</title>
        <authorList>
            <person name="Shi H."/>
            <person name="Ambika Manirajan B."/>
            <person name="Ratering S."/>
            <person name="Geissler-Plaum R."/>
            <person name="Schnell S."/>
        </authorList>
    </citation>
    <scope>NUCLEOTIDE SEQUENCE</scope>
    <source>
        <strain evidence="2">Bb-Pol-6</strain>
    </source>
</reference>
<name>A0ABT3ZLR9_9BURK</name>
<protein>
    <recommendedName>
        <fullName evidence="4">Type III effector protein</fullName>
    </recommendedName>
</protein>
<dbReference type="RefSeq" id="WP_267847160.1">
    <property type="nucleotide sequence ID" value="NZ_JAPMXC010000001.1"/>
</dbReference>
<dbReference type="Proteomes" id="UP001082899">
    <property type="component" value="Unassembled WGS sequence"/>
</dbReference>
<evidence type="ECO:0000313" key="3">
    <source>
        <dbReference type="Proteomes" id="UP001082899"/>
    </source>
</evidence>
<comment type="caution">
    <text evidence="2">The sequence shown here is derived from an EMBL/GenBank/DDBJ whole genome shotgun (WGS) entry which is preliminary data.</text>
</comment>
<feature type="compositionally biased region" description="Polar residues" evidence="1">
    <location>
        <begin position="20"/>
        <end position="37"/>
    </location>
</feature>
<evidence type="ECO:0008006" key="4">
    <source>
        <dbReference type="Google" id="ProtNLM"/>
    </source>
</evidence>
<accession>A0ABT3ZLR9</accession>
<feature type="compositionally biased region" description="Pro residues" evidence="1">
    <location>
        <begin position="1"/>
        <end position="11"/>
    </location>
</feature>
<evidence type="ECO:0000313" key="2">
    <source>
        <dbReference type="EMBL" id="MCY0387417.1"/>
    </source>
</evidence>
<feature type="region of interest" description="Disordered" evidence="1">
    <location>
        <begin position="652"/>
        <end position="678"/>
    </location>
</feature>
<keyword evidence="3" id="KW-1185">Reference proteome</keyword>
<dbReference type="EMBL" id="JAPMXC010000001">
    <property type="protein sequence ID" value="MCY0387417.1"/>
    <property type="molecule type" value="Genomic_DNA"/>
</dbReference>
<evidence type="ECO:0000256" key="1">
    <source>
        <dbReference type="SAM" id="MobiDB-lite"/>
    </source>
</evidence>
<feature type="region of interest" description="Disordered" evidence="1">
    <location>
        <begin position="1"/>
        <end position="75"/>
    </location>
</feature>
<gene>
    <name evidence="2" type="ORF">OVY01_09240</name>
</gene>
<sequence length="678" mass="72341">MPKILPNPPVASHPLATLSGEGNNRAASIAASVNPSPTRHRDGFPGLQPRASRDRSAPDVGAGPAQKLRAATGKMMQQKAERRTKAQENVRNLVDNIPRLVQAQRLEKAAYMDRTAALISTSAYQQPVAREGRVTRNAEGQLVCTDPTIEAVLRFVQAKYPAETRDVHVSPECSISFPLEAQILVKTALFEEGCKVKNLSLADGTNTEVNINLTTYSLRQAIKKGPGGFAQSATLDSVLPQAADPSASEAPLLPEHPFSFLKDIRYTVDSASSSLKALVERSLNDVDPVTLEFRGRLGAQAIHSVISQKRMSKELGIAVAASLAGSGAIAYAMDVWAWGSVVKVLAERFGPESSQAKCAEVILDSLTPLLAETLDSLVIKRLLGVFKNEPLLPESVEEFTDDLKGAALSGAIAAVGSVANNGVGSLKGWGWMPLNILTNQIAASTSGAMVPHEIAESHEQMTQGVIQQVKNGFFPQVELAGEAHATSREAGKALERQVKSDTTGALGVSRGDGLAINSMGIGSLLSLAAFLPIDSATRARKLDDSVKKIVTIVVNTPTEVLSLATGIFTANHLKMGRFMTTDAEKDRRMVELIASKAIARLNHPERSSIEITEKELQAIEHPSLALTFPAGKTIVGVMNGVVELMSRAWAATQQHPSNNERDTANPVHDMPGSFPAEA</sequence>